<protein>
    <recommendedName>
        <fullName evidence="1">Helix-turn-helix domain-containing protein</fullName>
    </recommendedName>
</protein>
<dbReference type="EMBL" id="BA000059">
    <property type="protein sequence ID" value="BAO05157.1"/>
    <property type="molecule type" value="Genomic_DNA"/>
</dbReference>
<evidence type="ECO:0000313" key="2">
    <source>
        <dbReference type="EMBL" id="BAO05157.1"/>
    </source>
</evidence>
<gene>
    <name evidence="2" type="ORF">CBO05P2_132</name>
</gene>
<dbReference type="InterPro" id="IPR045403">
    <property type="entry name" value="HTH_59_Firmicutes_type"/>
</dbReference>
<feature type="domain" description="Helix-turn-helix" evidence="1">
    <location>
        <begin position="89"/>
        <end position="144"/>
    </location>
</feature>
<dbReference type="Pfam" id="PF20038">
    <property type="entry name" value="HTH_59"/>
    <property type="match status" value="1"/>
</dbReference>
<proteinExistence type="predicted"/>
<evidence type="ECO:0000259" key="1">
    <source>
        <dbReference type="Pfam" id="PF20038"/>
    </source>
</evidence>
<reference evidence="2" key="1">
    <citation type="submission" date="2013-10" db="EMBL/GenBank/DDBJ databases">
        <title>Draft genome sequence of Clostridium botulinum type B strain Osaka05.</title>
        <authorList>
            <person name="Sakaguchi Y."/>
            <person name="Hosomi K."/>
            <person name="Uchiyama J."/>
            <person name="Ogura Y."/>
            <person name="Sakaguchi M."/>
            <person name="Kohda T."/>
            <person name="Mukamoto M."/>
            <person name="Misawa N."/>
            <person name="Matsuzaki S."/>
            <person name="Hayashi T."/>
            <person name="Kozaki S."/>
        </authorList>
    </citation>
    <scope>NUCLEOTIDE SEQUENCE</scope>
    <source>
        <strain evidence="2">Osaka05</strain>
    </source>
</reference>
<dbReference type="RefSeq" id="WP_030032327.1">
    <property type="nucleotide sequence ID" value="NZ_BA000059.1"/>
</dbReference>
<accession>A0A060N5K9</accession>
<dbReference type="Proteomes" id="UP000054164">
    <property type="component" value="Unassembled WGS sequence"/>
</dbReference>
<sequence length="145" mass="16862">MLIEQAYNAGKKIRKAILEKGGDINTIVHKLQNVKHNMHDLSYEYLKICLDYNITNDNKFMVQMLADDIDEITSNNVAISLCMGIMSEDEYISFTEASKRWGKDRTTIQKAKDSGRFSQNDWKKEGRNLYIKVSAMERIYGKEKR</sequence>
<name>A0A060N5K9_CLOBO</name>
<dbReference type="AlphaFoldDB" id="A0A060N5K9"/>
<organism evidence="2">
    <name type="scientific">Clostridium botulinum B str. Osaka05</name>
    <dbReference type="NCBI Taxonomy" id="1407017"/>
    <lineage>
        <taxon>Bacteria</taxon>
        <taxon>Bacillati</taxon>
        <taxon>Bacillota</taxon>
        <taxon>Clostridia</taxon>
        <taxon>Eubacteriales</taxon>
        <taxon>Clostridiaceae</taxon>
        <taxon>Clostridium</taxon>
    </lineage>
</organism>
<dbReference type="HOGENOM" id="CLU_1783480_0_0_9"/>